<evidence type="ECO:0000313" key="2">
    <source>
        <dbReference type="EMBL" id="GMI10765.1"/>
    </source>
</evidence>
<keyword evidence="3" id="KW-1185">Reference proteome</keyword>
<organism evidence="2 3">
    <name type="scientific">Triparma verrucosa</name>
    <dbReference type="NCBI Taxonomy" id="1606542"/>
    <lineage>
        <taxon>Eukaryota</taxon>
        <taxon>Sar</taxon>
        <taxon>Stramenopiles</taxon>
        <taxon>Ochrophyta</taxon>
        <taxon>Bolidophyceae</taxon>
        <taxon>Parmales</taxon>
        <taxon>Triparmaceae</taxon>
        <taxon>Triparma</taxon>
    </lineage>
</organism>
<sequence>MGPSSHTTEQEDYDDDDVVKSGSHGPKMIRSRLMLSLTKCSEVKIIAIPEGPQPKNGCCCKRIWTNGEIDYLYIRENSVEIYSPVNNARCCSCNPMNTSAEVLYYDSEWKVRNIGDVCWLRRCLFGSDGEKVVFEFCPWWCCCERKREVGVLDGAATVRVIERVRGLAARRLSMERK</sequence>
<dbReference type="Proteomes" id="UP001165160">
    <property type="component" value="Unassembled WGS sequence"/>
</dbReference>
<proteinExistence type="predicted"/>
<evidence type="ECO:0008006" key="4">
    <source>
        <dbReference type="Google" id="ProtNLM"/>
    </source>
</evidence>
<accession>A0A9W7FEN4</accession>
<comment type="caution">
    <text evidence="2">The sequence shown here is derived from an EMBL/GenBank/DDBJ whole genome shotgun (WGS) entry which is preliminary data.</text>
</comment>
<evidence type="ECO:0000313" key="3">
    <source>
        <dbReference type="Proteomes" id="UP001165160"/>
    </source>
</evidence>
<dbReference type="EMBL" id="BRXX01000421">
    <property type="protein sequence ID" value="GMI10765.1"/>
    <property type="molecule type" value="Genomic_DNA"/>
</dbReference>
<gene>
    <name evidence="2" type="ORF">TrVE_jg12886</name>
</gene>
<dbReference type="AlphaFoldDB" id="A0A9W7FEN4"/>
<reference evidence="3" key="1">
    <citation type="journal article" date="2023" name="Commun. Biol.">
        <title>Genome analysis of Parmales, the sister group of diatoms, reveals the evolutionary specialization of diatoms from phago-mixotrophs to photoautotrophs.</title>
        <authorList>
            <person name="Ban H."/>
            <person name="Sato S."/>
            <person name="Yoshikawa S."/>
            <person name="Yamada K."/>
            <person name="Nakamura Y."/>
            <person name="Ichinomiya M."/>
            <person name="Sato N."/>
            <person name="Blanc-Mathieu R."/>
            <person name="Endo H."/>
            <person name="Kuwata A."/>
            <person name="Ogata H."/>
        </authorList>
    </citation>
    <scope>NUCLEOTIDE SEQUENCE [LARGE SCALE GENOMIC DNA]</scope>
    <source>
        <strain evidence="3">NIES 3699</strain>
    </source>
</reference>
<name>A0A9W7FEN4_9STRA</name>
<protein>
    <recommendedName>
        <fullName evidence="4">Phospholipid scramblase</fullName>
    </recommendedName>
</protein>
<evidence type="ECO:0000256" key="1">
    <source>
        <dbReference type="SAM" id="MobiDB-lite"/>
    </source>
</evidence>
<feature type="region of interest" description="Disordered" evidence="1">
    <location>
        <begin position="1"/>
        <end position="25"/>
    </location>
</feature>